<reference evidence="1 2" key="1">
    <citation type="submission" date="2017-11" db="EMBL/GenBank/DDBJ databases">
        <title>Taxonomic description and genome sequences of Spirosoma HA7 sp. nov., isolated from pollen microhabitat of Corylus avellana.</title>
        <authorList>
            <person name="Ambika Manirajan B."/>
            <person name="Suarez C."/>
            <person name="Ratering S."/>
            <person name="Geissler-Plaum R."/>
            <person name="Cardinale M."/>
            <person name="Sylvia S."/>
        </authorList>
    </citation>
    <scope>NUCLEOTIDE SEQUENCE [LARGE SCALE GENOMIC DNA]</scope>
    <source>
        <strain evidence="1 2">HA7</strain>
    </source>
</reference>
<evidence type="ECO:0000313" key="1">
    <source>
        <dbReference type="EMBL" id="AUD05807.1"/>
    </source>
</evidence>
<accession>A0A2K8Z7D8</accession>
<dbReference type="PANTHER" id="PTHR37489">
    <property type="entry name" value="DUF3500 DOMAIN-CONTAINING PROTEIN"/>
    <property type="match status" value="1"/>
</dbReference>
<protein>
    <recommendedName>
        <fullName evidence="3">DUF3500 domain-containing protein</fullName>
    </recommendedName>
</protein>
<name>A0A2K8Z7D8_9BACT</name>
<organism evidence="1 2">
    <name type="scientific">Spirosoma pollinicola</name>
    <dbReference type="NCBI Taxonomy" id="2057025"/>
    <lineage>
        <taxon>Bacteria</taxon>
        <taxon>Pseudomonadati</taxon>
        <taxon>Bacteroidota</taxon>
        <taxon>Cytophagia</taxon>
        <taxon>Cytophagales</taxon>
        <taxon>Cytophagaceae</taxon>
        <taxon>Spirosoma</taxon>
    </lineage>
</organism>
<dbReference type="Proteomes" id="UP000232883">
    <property type="component" value="Chromosome"/>
</dbReference>
<dbReference type="KEGG" id="spir:CWM47_30555"/>
<dbReference type="AlphaFoldDB" id="A0A2K8Z7D8"/>
<dbReference type="OrthoDB" id="581140at2"/>
<dbReference type="RefSeq" id="WP_100992359.1">
    <property type="nucleotide sequence ID" value="NZ_CP025096.1"/>
</dbReference>
<proteinExistence type="predicted"/>
<gene>
    <name evidence="1" type="ORF">CWM47_30555</name>
</gene>
<dbReference type="PANTHER" id="PTHR37489:SF1">
    <property type="entry name" value="DUF3500 DOMAIN-CONTAINING PROTEIN"/>
    <property type="match status" value="1"/>
</dbReference>
<evidence type="ECO:0008006" key="3">
    <source>
        <dbReference type="Google" id="ProtNLM"/>
    </source>
</evidence>
<keyword evidence="2" id="KW-1185">Reference proteome</keyword>
<sequence>MKFFTFYGIGLCILSALLVDQQQTHTPSVSPVFNSLSTQSNADCASVKGLEKIVCLADAFNATLTSEQRAMLQLTYSKADATKWSNFPEFSARPRRVGIQLGTLNAAQLTAAKALMAAVMAQNVPNEGFDELEGNLAADDYFGKTTGKTGTFSSGNYYMAFLGTPSTTGLWELQFGGHHYAFANTYNGGNVAGVTPSFRGVEPMSAVTVNGHTYQPVAQEQQAFGTMLGSLSSNEQAAARLSSSFSDVVLGPDRDGQFPSKKLGLKVGDLPAARQKLVLNAIKLYVNDLDPATAAPVLANYTAELADTYIAYAGSGSMSQQNDYVRIDGPGVWIEYSAQPSRDFPGTVHPHSVWRDHRTDYGGN</sequence>
<dbReference type="Pfam" id="PF12006">
    <property type="entry name" value="DUF3500"/>
    <property type="match status" value="1"/>
</dbReference>
<dbReference type="InterPro" id="IPR021889">
    <property type="entry name" value="DUF3500"/>
</dbReference>
<evidence type="ECO:0000313" key="2">
    <source>
        <dbReference type="Proteomes" id="UP000232883"/>
    </source>
</evidence>
<dbReference type="EMBL" id="CP025096">
    <property type="protein sequence ID" value="AUD05807.1"/>
    <property type="molecule type" value="Genomic_DNA"/>
</dbReference>